<proteinExistence type="predicted"/>
<dbReference type="WBParaSite" id="GPLIN_000907400">
    <property type="protein sequence ID" value="GPLIN_000907400"/>
    <property type="gene ID" value="GPLIN_000907400"/>
</dbReference>
<reference evidence="1" key="1">
    <citation type="submission" date="2014-05" db="EMBL/GenBank/DDBJ databases">
        <title>The genome and life-stage specific transcriptomes of Globodera pallida elucidate key aspects of plant parasitism by a cyst nematode.</title>
        <authorList>
            <person name="Cotton J.A."/>
            <person name="Lilley C.J."/>
            <person name="Jones L.M."/>
            <person name="Kikuchi T."/>
            <person name="Reid A.J."/>
            <person name="Thorpe P."/>
            <person name="Tsai I.J."/>
            <person name="Beasley H."/>
            <person name="Blok V."/>
            <person name="Cock P.J.A."/>
            <person name="Van den Akker S.E."/>
            <person name="Holroyd N."/>
            <person name="Hunt M."/>
            <person name="Mantelin S."/>
            <person name="Naghra H."/>
            <person name="Pain A."/>
            <person name="Palomares-Rius J.E."/>
            <person name="Zarowiecki M."/>
            <person name="Berriman M."/>
            <person name="Jones J.T."/>
            <person name="Urwin P.E."/>
        </authorList>
    </citation>
    <scope>NUCLEOTIDE SEQUENCE [LARGE SCALE GENOMIC DNA]</scope>
    <source>
        <strain evidence="1">Lindley</strain>
    </source>
</reference>
<reference evidence="2" key="2">
    <citation type="submission" date="2016-06" db="UniProtKB">
        <authorList>
            <consortium name="WormBaseParasite"/>
        </authorList>
    </citation>
    <scope>IDENTIFICATION</scope>
</reference>
<organism evidence="1 2">
    <name type="scientific">Globodera pallida</name>
    <name type="common">Potato cyst nematode worm</name>
    <name type="synonym">Heterodera pallida</name>
    <dbReference type="NCBI Taxonomy" id="36090"/>
    <lineage>
        <taxon>Eukaryota</taxon>
        <taxon>Metazoa</taxon>
        <taxon>Ecdysozoa</taxon>
        <taxon>Nematoda</taxon>
        <taxon>Chromadorea</taxon>
        <taxon>Rhabditida</taxon>
        <taxon>Tylenchina</taxon>
        <taxon>Tylenchomorpha</taxon>
        <taxon>Tylenchoidea</taxon>
        <taxon>Heteroderidae</taxon>
        <taxon>Heteroderinae</taxon>
        <taxon>Globodera</taxon>
    </lineage>
</organism>
<accession>A0A183C878</accession>
<evidence type="ECO:0000313" key="1">
    <source>
        <dbReference type="Proteomes" id="UP000050741"/>
    </source>
</evidence>
<evidence type="ECO:0000313" key="2">
    <source>
        <dbReference type="WBParaSite" id="GPLIN_000907400"/>
    </source>
</evidence>
<protein>
    <submittedName>
        <fullName evidence="2">Uncharacterized protein</fullName>
    </submittedName>
</protein>
<dbReference type="Proteomes" id="UP000050741">
    <property type="component" value="Unassembled WGS sequence"/>
</dbReference>
<dbReference type="AlphaFoldDB" id="A0A183C878"/>
<name>A0A183C878_GLOPA</name>
<keyword evidence="1" id="KW-1185">Reference proteome</keyword>
<sequence length="115" mass="12986">MQCRISNHLYLAFSPYQGCNRIPDILVRAPVAWTDICWDVAENCSFPPAADRLLTNARAVLARAFRIWDECEALVVALTIRGNVAKDWAKKCIIAFVVMFNLLMQRNLLPIFGCG</sequence>